<feature type="modified residue" description="FMN phosphoryl threonine" evidence="16">
    <location>
        <position position="245"/>
    </location>
</feature>
<dbReference type="PANTHER" id="PTHR37838:SF1">
    <property type="entry name" value="NA(+)-TRANSLOCATING NADH-QUINONE REDUCTASE SUBUNIT C"/>
    <property type="match status" value="1"/>
</dbReference>
<dbReference type="GO" id="GO:0006814">
    <property type="term" value="P:sodium ion transport"/>
    <property type="evidence" value="ECO:0007669"/>
    <property type="project" value="UniProtKB-UniRule"/>
</dbReference>
<sequence length="276" mass="30337">MPETRKGFLGWWQNTPADSTAKTLFVAISLCLFCSMVVAAAAVALRPVQEANQVLDKRRNILQVAGLYEEGMDINAVFSSAFEPKIVDLETAEYVEEVPNEAGEPFTVADYDDVAATSDMNLSSELDEDPAGLGRQARYQMVYLLKDDSGALDKVVLPISGYGLWSTLYGFITLEEDTNTVFGLQFYQQAETPGLGAEVDNPRWKALWNDKKLRDDEGDLRINVSKGSPQGEAADYHIDALAGATLTSRGVDNLVRFWMGDAGFAPYLEKLKNGDL</sequence>
<dbReference type="PIRSF" id="PIRSF009437">
    <property type="entry name" value="NQR-1_subunit_C"/>
    <property type="match status" value="1"/>
</dbReference>
<keyword evidence="8 16" id="KW-1278">Translocase</keyword>
<organism evidence="19 20">
    <name type="scientific">Mangrovicoccus algicola</name>
    <dbReference type="NCBI Taxonomy" id="2771008"/>
    <lineage>
        <taxon>Bacteria</taxon>
        <taxon>Pseudomonadati</taxon>
        <taxon>Pseudomonadota</taxon>
        <taxon>Alphaproteobacteria</taxon>
        <taxon>Rhodobacterales</taxon>
        <taxon>Paracoccaceae</taxon>
        <taxon>Mangrovicoccus</taxon>
    </lineage>
</organism>
<evidence type="ECO:0000256" key="17">
    <source>
        <dbReference type="PIRNR" id="PIRNR009437"/>
    </source>
</evidence>
<keyword evidence="7 16" id="KW-0812">Transmembrane</keyword>
<comment type="caution">
    <text evidence="16">Lacks conserved residue(s) required for the propagation of feature annotation.</text>
</comment>
<dbReference type="InterPro" id="IPR007329">
    <property type="entry name" value="FMN-bd"/>
</dbReference>
<evidence type="ECO:0000256" key="10">
    <source>
        <dbReference type="ARBA" id="ARBA00023027"/>
    </source>
</evidence>
<feature type="transmembrane region" description="Helical" evidence="16">
    <location>
        <begin position="24"/>
        <end position="45"/>
    </location>
</feature>
<evidence type="ECO:0000256" key="9">
    <source>
        <dbReference type="ARBA" id="ARBA00022989"/>
    </source>
</evidence>
<keyword evidence="11 16" id="KW-0915">Sodium</keyword>
<keyword evidence="2 16" id="KW-1003">Cell membrane</keyword>
<protein>
    <recommendedName>
        <fullName evidence="16 17">Na(+)-translocating NADH-quinone reductase subunit C</fullName>
        <shortName evidence="16 17">Na(+)-NQR subunit C</shortName>
        <shortName evidence="16 17">Na(+)-translocating NQR subunit C</shortName>
        <ecNumber evidence="16 17">7.2.1.1</ecNumber>
    </recommendedName>
    <alternativeName>
        <fullName evidence="16 17">NQR complex subunit C</fullName>
    </alternativeName>
    <alternativeName>
        <fullName evidence="16 17">NQR-1 subunit C</fullName>
    </alternativeName>
</protein>
<comment type="similarity">
    <text evidence="16 17">Belongs to the NqrC family.</text>
</comment>
<keyword evidence="13 16" id="KW-0830">Ubiquinone</keyword>
<dbReference type="GO" id="GO:0005886">
    <property type="term" value="C:plasma membrane"/>
    <property type="evidence" value="ECO:0007669"/>
    <property type="project" value="UniProtKB-SubCell"/>
</dbReference>
<keyword evidence="6 16" id="KW-0288">FMN</keyword>
<comment type="subcellular location">
    <subcellularLocation>
        <location evidence="16">Cell membrane</location>
        <topology evidence="16">Single-pass membrane protein</topology>
    </subcellularLocation>
</comment>
<gene>
    <name evidence="16" type="primary">nqrC</name>
    <name evidence="19" type="ORF">ICN82_06600</name>
</gene>
<evidence type="ECO:0000256" key="8">
    <source>
        <dbReference type="ARBA" id="ARBA00022967"/>
    </source>
</evidence>
<keyword evidence="12 16" id="KW-0406">Ion transport</keyword>
<evidence type="ECO:0000256" key="13">
    <source>
        <dbReference type="ARBA" id="ARBA00023075"/>
    </source>
</evidence>
<evidence type="ECO:0000256" key="2">
    <source>
        <dbReference type="ARBA" id="ARBA00022475"/>
    </source>
</evidence>
<dbReference type="NCBIfam" id="NF003749">
    <property type="entry name" value="PRK05346.1-5"/>
    <property type="match status" value="1"/>
</dbReference>
<evidence type="ECO:0000256" key="16">
    <source>
        <dbReference type="HAMAP-Rule" id="MF_00427"/>
    </source>
</evidence>
<evidence type="ECO:0000256" key="5">
    <source>
        <dbReference type="ARBA" id="ARBA00022630"/>
    </source>
</evidence>
<evidence type="ECO:0000256" key="3">
    <source>
        <dbReference type="ARBA" id="ARBA00022519"/>
    </source>
</evidence>
<comment type="caution">
    <text evidence="19">The sequence shown here is derived from an EMBL/GenBank/DDBJ whole genome shotgun (WGS) entry which is preliminary data.</text>
</comment>
<dbReference type="GO" id="GO:0016655">
    <property type="term" value="F:oxidoreductase activity, acting on NAD(P)H, quinone or similar compound as acceptor"/>
    <property type="evidence" value="ECO:0007669"/>
    <property type="project" value="UniProtKB-UniRule"/>
</dbReference>
<name>A0A8J6YY28_9RHOB</name>
<keyword evidence="5 16" id="KW-0285">Flavoprotein</keyword>
<comment type="function">
    <text evidence="16">NQR complex catalyzes the reduction of ubiquinone-1 to ubiquinol by two successive reactions, coupled with the transport of Na(+) ions from the cytoplasm to the periplasm. NqrA to NqrE are probably involved in the second step, the conversion of ubisemiquinone to ubiquinol.</text>
</comment>
<evidence type="ECO:0000256" key="15">
    <source>
        <dbReference type="ARBA" id="ARBA00023201"/>
    </source>
</evidence>
<evidence type="ECO:0000259" key="18">
    <source>
        <dbReference type="SMART" id="SM00900"/>
    </source>
</evidence>
<evidence type="ECO:0000313" key="19">
    <source>
        <dbReference type="EMBL" id="MBE3637868.1"/>
    </source>
</evidence>
<dbReference type="HAMAP" id="MF_00427">
    <property type="entry name" value="NqrC"/>
    <property type="match status" value="1"/>
</dbReference>
<evidence type="ECO:0000256" key="1">
    <source>
        <dbReference type="ARBA" id="ARBA00022448"/>
    </source>
</evidence>
<dbReference type="Proteomes" id="UP000609121">
    <property type="component" value="Unassembled WGS sequence"/>
</dbReference>
<keyword evidence="14 16" id="KW-0472">Membrane</keyword>
<reference evidence="19" key="1">
    <citation type="submission" date="2020-09" db="EMBL/GenBank/DDBJ databases">
        <title>A novel bacterium of genus Mangrovicoccus, isolated from South China Sea.</title>
        <authorList>
            <person name="Huang H."/>
            <person name="Mo K."/>
            <person name="Hu Y."/>
        </authorList>
    </citation>
    <scope>NUCLEOTIDE SEQUENCE</scope>
    <source>
        <strain evidence="19">HB182678</strain>
    </source>
</reference>
<evidence type="ECO:0000256" key="4">
    <source>
        <dbReference type="ARBA" id="ARBA00022553"/>
    </source>
</evidence>
<accession>A0A8J6YY28</accession>
<evidence type="ECO:0000256" key="12">
    <source>
        <dbReference type="ARBA" id="ARBA00023065"/>
    </source>
</evidence>
<proteinExistence type="inferred from homology"/>
<feature type="domain" description="FMN-binding" evidence="18">
    <location>
        <begin position="163"/>
        <end position="262"/>
    </location>
</feature>
<keyword evidence="1 16" id="KW-0813">Transport</keyword>
<comment type="cofactor">
    <cofactor evidence="16 17">
        <name>FMN</name>
        <dbReference type="ChEBI" id="CHEBI:58210"/>
    </cofactor>
</comment>
<keyword evidence="9 16" id="KW-1133">Transmembrane helix</keyword>
<evidence type="ECO:0000256" key="11">
    <source>
        <dbReference type="ARBA" id="ARBA00023053"/>
    </source>
</evidence>
<comment type="catalytic activity">
    <reaction evidence="16 17">
        <text>a ubiquinone + n Na(+)(in) + NADH + H(+) = a ubiquinol + n Na(+)(out) + NAD(+)</text>
        <dbReference type="Rhea" id="RHEA:47748"/>
        <dbReference type="Rhea" id="RHEA-COMP:9565"/>
        <dbReference type="Rhea" id="RHEA-COMP:9566"/>
        <dbReference type="ChEBI" id="CHEBI:15378"/>
        <dbReference type="ChEBI" id="CHEBI:16389"/>
        <dbReference type="ChEBI" id="CHEBI:17976"/>
        <dbReference type="ChEBI" id="CHEBI:29101"/>
        <dbReference type="ChEBI" id="CHEBI:57540"/>
        <dbReference type="ChEBI" id="CHEBI:57945"/>
        <dbReference type="EC" id="7.2.1.1"/>
    </reaction>
</comment>
<dbReference type="PANTHER" id="PTHR37838">
    <property type="entry name" value="NA(+)-TRANSLOCATING NADH-QUINONE REDUCTASE SUBUNIT C"/>
    <property type="match status" value="1"/>
</dbReference>
<dbReference type="NCBIfam" id="TIGR01938">
    <property type="entry name" value="nqrC"/>
    <property type="match status" value="1"/>
</dbReference>
<evidence type="ECO:0000256" key="14">
    <source>
        <dbReference type="ARBA" id="ARBA00023136"/>
    </source>
</evidence>
<evidence type="ECO:0000313" key="20">
    <source>
        <dbReference type="Proteomes" id="UP000609121"/>
    </source>
</evidence>
<evidence type="ECO:0000256" key="6">
    <source>
        <dbReference type="ARBA" id="ARBA00022643"/>
    </source>
</evidence>
<comment type="subunit">
    <text evidence="16 17">Composed of six subunits; NqrA, NqrB, NqrC, NqrD, NqrE and NqrF.</text>
</comment>
<dbReference type="EMBL" id="JACVXA010000013">
    <property type="protein sequence ID" value="MBE3637868.1"/>
    <property type="molecule type" value="Genomic_DNA"/>
</dbReference>
<dbReference type="InterPro" id="IPR010204">
    <property type="entry name" value="NqrC"/>
</dbReference>
<keyword evidence="10 16" id="KW-0520">NAD</keyword>
<dbReference type="EC" id="7.2.1.1" evidence="16 17"/>
<dbReference type="GO" id="GO:0010181">
    <property type="term" value="F:FMN binding"/>
    <property type="evidence" value="ECO:0007669"/>
    <property type="project" value="UniProtKB-UniRule"/>
</dbReference>
<evidence type="ECO:0000256" key="7">
    <source>
        <dbReference type="ARBA" id="ARBA00022692"/>
    </source>
</evidence>
<keyword evidence="4 16" id="KW-0597">Phosphoprotein</keyword>
<keyword evidence="15 16" id="KW-0739">Sodium transport</keyword>
<dbReference type="SMART" id="SM00900">
    <property type="entry name" value="FMN_bind"/>
    <property type="match status" value="1"/>
</dbReference>
<dbReference type="Pfam" id="PF04205">
    <property type="entry name" value="FMN_bind"/>
    <property type="match status" value="1"/>
</dbReference>
<keyword evidence="20" id="KW-1185">Reference proteome</keyword>
<keyword evidence="3" id="KW-0997">Cell inner membrane</keyword>
<dbReference type="AlphaFoldDB" id="A0A8J6YY28"/>
<dbReference type="RefSeq" id="WP_193180945.1">
    <property type="nucleotide sequence ID" value="NZ_JACVXA010000013.1"/>
</dbReference>